<evidence type="ECO:0000256" key="10">
    <source>
        <dbReference type="ARBA" id="ARBA00023316"/>
    </source>
</evidence>
<gene>
    <name evidence="13" type="ORF">SAMN05421747_10136</name>
</gene>
<dbReference type="AlphaFoldDB" id="A0A1I1DSA3"/>
<evidence type="ECO:0000259" key="12">
    <source>
        <dbReference type="Pfam" id="PF00912"/>
    </source>
</evidence>
<accession>A0A1I1DSA3</accession>
<dbReference type="InterPro" id="IPR023346">
    <property type="entry name" value="Lysozyme-like_dom_sf"/>
</dbReference>
<dbReference type="Gene3D" id="1.10.3810.10">
    <property type="entry name" value="Biosynthetic peptidoglycan transglycosylase-like"/>
    <property type="match status" value="1"/>
</dbReference>
<dbReference type="SUPFAM" id="SSF53955">
    <property type="entry name" value="Lysozyme-like"/>
    <property type="match status" value="1"/>
</dbReference>
<evidence type="ECO:0000256" key="1">
    <source>
        <dbReference type="ARBA" id="ARBA00022475"/>
    </source>
</evidence>
<dbReference type="RefSeq" id="WP_090969908.1">
    <property type="nucleotide sequence ID" value="NZ_FOLL01000001.1"/>
</dbReference>
<keyword evidence="14" id="KW-1185">Reference proteome</keyword>
<dbReference type="GO" id="GO:0016763">
    <property type="term" value="F:pentosyltransferase activity"/>
    <property type="evidence" value="ECO:0007669"/>
    <property type="project" value="InterPro"/>
</dbReference>
<name>A0A1I1DSA3_9SPHI</name>
<evidence type="ECO:0000313" key="13">
    <source>
        <dbReference type="EMBL" id="SFB77687.1"/>
    </source>
</evidence>
<evidence type="ECO:0000256" key="4">
    <source>
        <dbReference type="ARBA" id="ARBA00022679"/>
    </source>
</evidence>
<dbReference type="InterPro" id="IPR036950">
    <property type="entry name" value="PBP_transglycosylase"/>
</dbReference>
<keyword evidence="4" id="KW-0808">Transferase</keyword>
<organism evidence="13 14">
    <name type="scientific">Parapedobacter composti</name>
    <dbReference type="NCBI Taxonomy" id="623281"/>
    <lineage>
        <taxon>Bacteria</taxon>
        <taxon>Pseudomonadati</taxon>
        <taxon>Bacteroidota</taxon>
        <taxon>Sphingobacteriia</taxon>
        <taxon>Sphingobacteriales</taxon>
        <taxon>Sphingobacteriaceae</taxon>
        <taxon>Parapedobacter</taxon>
    </lineage>
</organism>
<evidence type="ECO:0000256" key="2">
    <source>
        <dbReference type="ARBA" id="ARBA00022519"/>
    </source>
</evidence>
<evidence type="ECO:0000256" key="7">
    <source>
        <dbReference type="ARBA" id="ARBA00022984"/>
    </source>
</evidence>
<keyword evidence="2" id="KW-0997">Cell inner membrane</keyword>
<keyword evidence="5 11" id="KW-0812">Transmembrane</keyword>
<evidence type="ECO:0000256" key="3">
    <source>
        <dbReference type="ARBA" id="ARBA00022676"/>
    </source>
</evidence>
<dbReference type="GO" id="GO:0008360">
    <property type="term" value="P:regulation of cell shape"/>
    <property type="evidence" value="ECO:0007669"/>
    <property type="project" value="UniProtKB-KW"/>
</dbReference>
<evidence type="ECO:0000256" key="8">
    <source>
        <dbReference type="ARBA" id="ARBA00022989"/>
    </source>
</evidence>
<keyword evidence="7" id="KW-0573">Peptidoglycan synthesis</keyword>
<keyword evidence="6" id="KW-0133">Cell shape</keyword>
<evidence type="ECO:0000256" key="5">
    <source>
        <dbReference type="ARBA" id="ARBA00022692"/>
    </source>
</evidence>
<reference evidence="14" key="1">
    <citation type="submission" date="2016-10" db="EMBL/GenBank/DDBJ databases">
        <authorList>
            <person name="Varghese N."/>
            <person name="Submissions S."/>
        </authorList>
    </citation>
    <scope>NUCLEOTIDE SEQUENCE [LARGE SCALE GENOMIC DNA]</scope>
    <source>
        <strain evidence="14">DSM 22900</strain>
    </source>
</reference>
<evidence type="ECO:0000313" key="14">
    <source>
        <dbReference type="Proteomes" id="UP000199577"/>
    </source>
</evidence>
<dbReference type="STRING" id="623281.SAMN05421747_10136"/>
<dbReference type="EMBL" id="FOLL01000001">
    <property type="protein sequence ID" value="SFB77687.1"/>
    <property type="molecule type" value="Genomic_DNA"/>
</dbReference>
<dbReference type="PANTHER" id="PTHR30400:SF0">
    <property type="entry name" value="BIOSYNTHETIC PEPTIDOGLYCAN TRANSGLYCOSYLASE"/>
    <property type="match status" value="1"/>
</dbReference>
<dbReference type="GO" id="GO:0009274">
    <property type="term" value="C:peptidoglycan-based cell wall"/>
    <property type="evidence" value="ECO:0007669"/>
    <property type="project" value="InterPro"/>
</dbReference>
<dbReference type="Proteomes" id="UP000199577">
    <property type="component" value="Unassembled WGS sequence"/>
</dbReference>
<dbReference type="GO" id="GO:0071555">
    <property type="term" value="P:cell wall organization"/>
    <property type="evidence" value="ECO:0007669"/>
    <property type="project" value="UniProtKB-KW"/>
</dbReference>
<evidence type="ECO:0000256" key="6">
    <source>
        <dbReference type="ARBA" id="ARBA00022960"/>
    </source>
</evidence>
<dbReference type="GO" id="GO:0016020">
    <property type="term" value="C:membrane"/>
    <property type="evidence" value="ECO:0007669"/>
    <property type="project" value="InterPro"/>
</dbReference>
<evidence type="ECO:0000256" key="11">
    <source>
        <dbReference type="SAM" id="Phobius"/>
    </source>
</evidence>
<dbReference type="PANTHER" id="PTHR30400">
    <property type="entry name" value="MONOFUNCTIONAL BIOSYNTHETIC PEPTIDOGLYCAN TRANSGLYCOSYLASE"/>
    <property type="match status" value="1"/>
</dbReference>
<keyword evidence="10" id="KW-0961">Cell wall biogenesis/degradation</keyword>
<sequence length="691" mass="78395">MIKALLSKITRKQLIIGGIVLGVLFVGFIIAFAIVYHKREALLASTITRVQTKLANDYQIDLNIGRAYFSGLATVSLENVNVTPRGREQLAGVKHASVSVKLFPLITGDVRLGQLRAYDAHIRLMKKDSLSNYDFIFQEPDSAALATDDERLTEGDDSAINMARTINRMLNNVLYKIPEDMELRNFTITYHDDSTHQRISVPKADITNGNLTSAVFLNDNKAAWQVSGKLRPGKRQLYVKVHANGQRIALPLLERKFGLKLSFDTIETRLSEVYWTNNERLHIKGEWAVKNLLIDHWRIAQEHVVVPDAHIDAEVVVGEKHIELSNSSTVTVKKLKIHPYFRYTTFPTKTYAVGVETPEMDAQDLFDAFPKGLFESLEGIRVAGRIRYKMDAFLDTSNPDSVRFNSDMEQKGFKVNAWGKANIPKINGTFVYTPYEEEQPVRDIIVGPENPDFIPLNEISSNLKNAILTTEDPSFFTHNGFVEEAIRSSIATNYKEKAFKRGGSTISMQLVKNVYLNRNKTIVRKLEEILIVWLMESTRAVSKERMFEVYLNIIEWGRNVYGITEAARYYFGKHPSDLSIGESIYLASIVPRPKSGLYSFTWSGGLKPYILPYFRYIGNIMARRGLTPSDSSGDYGFYSVSLRESLRPERPVTIDTLQLDMPPTDFDADLEQMRGLLDRIFGKDSNQTENP</sequence>
<dbReference type="InterPro" id="IPR011812">
    <property type="entry name" value="Pep_trsgly"/>
</dbReference>
<evidence type="ECO:0000256" key="9">
    <source>
        <dbReference type="ARBA" id="ARBA00023136"/>
    </source>
</evidence>
<keyword evidence="3" id="KW-0328">Glycosyltransferase</keyword>
<keyword evidence="1" id="KW-1003">Cell membrane</keyword>
<proteinExistence type="predicted"/>
<feature type="domain" description="Glycosyl transferase family 51" evidence="12">
    <location>
        <begin position="448"/>
        <end position="595"/>
    </location>
</feature>
<protein>
    <submittedName>
        <fullName evidence="13">Transglycosylase</fullName>
    </submittedName>
</protein>
<dbReference type="OrthoDB" id="9766909at2"/>
<keyword evidence="9 11" id="KW-0472">Membrane</keyword>
<keyword evidence="8 11" id="KW-1133">Transmembrane helix</keyword>
<dbReference type="Pfam" id="PF00912">
    <property type="entry name" value="Transgly"/>
    <property type="match status" value="1"/>
</dbReference>
<dbReference type="InterPro" id="IPR001264">
    <property type="entry name" value="Glyco_trans_51"/>
</dbReference>
<feature type="transmembrane region" description="Helical" evidence="11">
    <location>
        <begin position="14"/>
        <end position="36"/>
    </location>
</feature>
<dbReference type="GO" id="GO:0009252">
    <property type="term" value="P:peptidoglycan biosynthetic process"/>
    <property type="evidence" value="ECO:0007669"/>
    <property type="project" value="UniProtKB-KW"/>
</dbReference>